<evidence type="ECO:0000313" key="1">
    <source>
        <dbReference type="EMBL" id="EFO89737.1"/>
    </source>
</evidence>
<dbReference type="eggNOG" id="KOG1181">
    <property type="taxonomic scope" value="Eukaryota"/>
</dbReference>
<dbReference type="EMBL" id="DS268422">
    <property type="protein sequence ID" value="EFO89737.1"/>
    <property type="molecule type" value="Genomic_DNA"/>
</dbReference>
<name>E3M2M0_CAERE</name>
<dbReference type="HOGENOM" id="CLU_403993_0_0_1"/>
<accession>E3M2M0</accession>
<dbReference type="AlphaFoldDB" id="E3M2M0"/>
<reference evidence="1" key="1">
    <citation type="submission" date="2007-07" db="EMBL/GenBank/DDBJ databases">
        <title>PCAP assembly of the Caenorhabditis remanei genome.</title>
        <authorList>
            <consortium name="The Caenorhabditis remanei Sequencing Consortium"/>
            <person name="Wilson R.K."/>
        </authorList>
    </citation>
    <scope>NUCLEOTIDE SEQUENCE [LARGE SCALE GENOMIC DNA]</scope>
    <source>
        <strain evidence="1">PB4641</strain>
    </source>
</reference>
<protein>
    <submittedName>
        <fullName evidence="1">Uncharacterized protein</fullName>
    </submittedName>
</protein>
<keyword evidence="2" id="KW-1185">Reference proteome</keyword>
<dbReference type="InParanoid" id="E3M2M0"/>
<sequence length="681" mass="79322">MQVNTPPEQHFLALCNDFLYKTKDFIAPIDPVLNAIRGMKMNQDNLDGLSSFILEESANLRKILCNLCEENKESPCEELKDKISASAAQATVIHTKLKNLIKDGILKTDGISKDELEHFQIFVQLVSKRFDHSLCKLLIVTVKRPDEQKEFDNEIEKLFRDLRMKEKTWSFACVQNYLMYIDHLKRTYQPKEIATSLTEIFPDLGFLNGKSFIASLNHFATLAKKVDELLSNKFLKAVENVHSFVPLNASMAKHQCFQLLQLIDLKSEISISTYSHLLYRYNVFADDIFMRIIENRENSNYADALKNEFTSFGFAFRNTLFRKSNLNNHSLDSPNIDVVFGSLLLANFYEDFCKFQQRHCMFFIVKPVTVIYKFSDKDGSIFLTNAIRQYSVKAHGTQVLFSILFAIERGKHFLKQDIDDFKSYLTKASDIFEQTEIIVSLKVFHQMACVNDPIRTNSVYETVRKTFNIPSDTELVNFYHMPRDENKTEHNLDIYNWFQAPHTNHEMRRNYQPARPVQRFQPARPVHRFQPAQPVQNVPHVQNAQHGPPVQYAQYAFPVQYLQPVQNVQHFQHVQPRQNVQHVQYSQHGPPVQHSQYVFPVQHLQPVQNVQHSQHVQPIQHVQHVQYSLHGPPVQHSQYVFPVQHLQPVQNVQHSQHVQPVRHVQPVVRNQNDPDDIITID</sequence>
<gene>
    <name evidence="1" type="ORF">CRE_07561</name>
</gene>
<proteinExistence type="predicted"/>
<dbReference type="STRING" id="31234.E3M2M0"/>
<organism evidence="2">
    <name type="scientific">Caenorhabditis remanei</name>
    <name type="common">Caenorhabditis vulgaris</name>
    <dbReference type="NCBI Taxonomy" id="31234"/>
    <lineage>
        <taxon>Eukaryota</taxon>
        <taxon>Metazoa</taxon>
        <taxon>Ecdysozoa</taxon>
        <taxon>Nematoda</taxon>
        <taxon>Chromadorea</taxon>
        <taxon>Rhabditida</taxon>
        <taxon>Rhabditina</taxon>
        <taxon>Rhabditomorpha</taxon>
        <taxon>Rhabditoidea</taxon>
        <taxon>Rhabditidae</taxon>
        <taxon>Peloderinae</taxon>
        <taxon>Caenorhabditis</taxon>
    </lineage>
</organism>
<evidence type="ECO:0000313" key="2">
    <source>
        <dbReference type="Proteomes" id="UP000008281"/>
    </source>
</evidence>
<dbReference type="Proteomes" id="UP000008281">
    <property type="component" value="Unassembled WGS sequence"/>
</dbReference>